<comment type="caution">
    <text evidence="2">The sequence shown here is derived from an EMBL/GenBank/DDBJ whole genome shotgun (WGS) entry which is preliminary data.</text>
</comment>
<sequence length="147" mass="16297">MSLESEQSSPTLSDEPEPKRQARDNEVQGIEVPGIPYTIMVYVEGGPVGSAIVTSQKNAPTRQSFLDWPVYYQSFNWGNFSSRDLNTAPPSNIRLTEALMKEVIEHINPTDRANRYKADFDTAGSPRIIRANLGPAAKAELKEDEGD</sequence>
<reference evidence="2 3" key="1">
    <citation type="submission" date="2019-09" db="EMBL/GenBank/DDBJ databases">
        <title>The hologenome of the rock-dwelling lichen Lasallia pustulata.</title>
        <authorList>
            <person name="Greshake Tzovaras B."/>
            <person name="Segers F."/>
            <person name="Bicker A."/>
            <person name="Dal Grande F."/>
            <person name="Otte J."/>
            <person name="Hankeln T."/>
            <person name="Schmitt I."/>
            <person name="Ebersberger I."/>
        </authorList>
    </citation>
    <scope>NUCLEOTIDE SEQUENCE [LARGE SCALE GENOMIC DNA]</scope>
    <source>
        <strain evidence="2">A1-1</strain>
    </source>
</reference>
<name>A0A5M8PND7_9LECA</name>
<feature type="region of interest" description="Disordered" evidence="1">
    <location>
        <begin position="1"/>
        <end position="29"/>
    </location>
</feature>
<proteinExistence type="predicted"/>
<evidence type="ECO:0000256" key="1">
    <source>
        <dbReference type="SAM" id="MobiDB-lite"/>
    </source>
</evidence>
<feature type="compositionally biased region" description="Polar residues" evidence="1">
    <location>
        <begin position="1"/>
        <end position="12"/>
    </location>
</feature>
<organism evidence="2 3">
    <name type="scientific">Lasallia pustulata</name>
    <dbReference type="NCBI Taxonomy" id="136370"/>
    <lineage>
        <taxon>Eukaryota</taxon>
        <taxon>Fungi</taxon>
        <taxon>Dikarya</taxon>
        <taxon>Ascomycota</taxon>
        <taxon>Pezizomycotina</taxon>
        <taxon>Lecanoromycetes</taxon>
        <taxon>OSLEUM clade</taxon>
        <taxon>Umbilicariomycetidae</taxon>
        <taxon>Umbilicariales</taxon>
        <taxon>Umbilicariaceae</taxon>
        <taxon>Lasallia</taxon>
    </lineage>
</organism>
<accession>A0A5M8PND7</accession>
<protein>
    <submittedName>
        <fullName evidence="2">Uncharacterized protein</fullName>
    </submittedName>
</protein>
<gene>
    <name evidence="2" type="ORF">FRX48_05284</name>
</gene>
<dbReference type="AlphaFoldDB" id="A0A5M8PND7"/>
<dbReference type="EMBL" id="VXIT01000008">
    <property type="protein sequence ID" value="KAA6410973.1"/>
    <property type="molecule type" value="Genomic_DNA"/>
</dbReference>
<dbReference type="Proteomes" id="UP000324767">
    <property type="component" value="Unassembled WGS sequence"/>
</dbReference>
<feature type="compositionally biased region" description="Basic and acidic residues" evidence="1">
    <location>
        <begin position="16"/>
        <end position="26"/>
    </location>
</feature>
<evidence type="ECO:0000313" key="3">
    <source>
        <dbReference type="Proteomes" id="UP000324767"/>
    </source>
</evidence>
<evidence type="ECO:0000313" key="2">
    <source>
        <dbReference type="EMBL" id="KAA6410973.1"/>
    </source>
</evidence>